<dbReference type="Proteomes" id="UP000783686">
    <property type="component" value="Unassembled WGS sequence"/>
</dbReference>
<evidence type="ECO:0000256" key="10">
    <source>
        <dbReference type="RuleBase" id="RU003755"/>
    </source>
</evidence>
<keyword evidence="3 10" id="KW-0813">Transport</keyword>
<feature type="transmembrane region" description="Helical" evidence="11">
    <location>
        <begin position="662"/>
        <end position="684"/>
    </location>
</feature>
<feature type="transmembrane region" description="Helical" evidence="11">
    <location>
        <begin position="116"/>
        <end position="136"/>
    </location>
</feature>
<accession>A0A811JU95</accession>
<dbReference type="Gene3D" id="1.20.1250.20">
    <property type="entry name" value="MFS general substrate transporter like domains"/>
    <property type="match status" value="2"/>
</dbReference>
<dbReference type="InterPro" id="IPR018456">
    <property type="entry name" value="PTR2_symporter_CS"/>
</dbReference>
<evidence type="ECO:0000256" key="5">
    <source>
        <dbReference type="ARBA" id="ARBA00022856"/>
    </source>
</evidence>
<evidence type="ECO:0000256" key="1">
    <source>
        <dbReference type="ARBA" id="ARBA00004141"/>
    </source>
</evidence>
<evidence type="ECO:0000256" key="2">
    <source>
        <dbReference type="ARBA" id="ARBA00005982"/>
    </source>
</evidence>
<dbReference type="AlphaFoldDB" id="A0A811JU95"/>
<evidence type="ECO:0000256" key="11">
    <source>
        <dbReference type="SAM" id="Phobius"/>
    </source>
</evidence>
<feature type="transmembrane region" description="Helical" evidence="11">
    <location>
        <begin position="249"/>
        <end position="271"/>
    </location>
</feature>
<sequence>MRHKNSMFSLPDDASVRPKFVPAAEPLLLVDSGEPSSRRSSTARIPNLAENPETRAVEVAEVKDVGLLKSVMSYPPGVFFMLGNEFCERFSFYGMRAILMLYLIHEYQLADSTASLLYHLFISLSYFAPLFGSIVADNYFGRFKVILWVSVIYVIGHLLLSAGALPYFDDLTRALLDIFGLALIALGTGGIKPCVSAFAADQFEEGQVQERTQFFSFFYFSINAGSLVAIIVTPLLRARIQCFGSEYCFPLAFGVPGVLMAIAFFTFIAGYKYYKIKPAEKGNILWKVVSCIWTALRKKFRAVLRRERIDKHWLQYAVPEHDENLINGVKSLVAVSVLFVPVVFFWALFDQLGSTWVIQARRMDGRVGPFTILPDQMNTFNPLMILFMVPVFEAFIYPCLHKVVVITPLRKMAMGGVLAALSFVIAGLLQIKVNSSMEPVPLTHQSFVYRLGDSVDTIVSHNGLILEPGKNIWPHGKYGFQVGNQSFGLDLYGGKAYVAGISNVKNKVSVNVFEYKCEKVENGRTRIYILTTDDSPLIGQSLYILDSSLAVNQHTTIKPGQSVDIVPNIYSYPQYTIVYGNCNEDHQCEHEIKINATVGSAHVVDLDQEGLRTMIVRPNSVSVLWQLPQYLVMTWGEILFSVTGLEFSYSQASPSMKSVLQAIWLMTTFFGNVIDMSISGSHLIREPEIEFFVYAFLMLVVIGIFVLIAMNYTYVEDDVELNDGPSNKKKHDDNDAF</sequence>
<dbReference type="EMBL" id="CAJFCW020000001">
    <property type="protein sequence ID" value="CAG9083504.1"/>
    <property type="molecule type" value="Genomic_DNA"/>
</dbReference>
<feature type="transmembrane region" description="Helical" evidence="11">
    <location>
        <begin position="216"/>
        <end position="237"/>
    </location>
</feature>
<feature type="transmembrane region" description="Helical" evidence="11">
    <location>
        <begin position="90"/>
        <end position="110"/>
    </location>
</feature>
<dbReference type="GO" id="GO:0006857">
    <property type="term" value="P:oligopeptide transport"/>
    <property type="evidence" value="ECO:0007669"/>
    <property type="project" value="InterPro"/>
</dbReference>
<dbReference type="InterPro" id="IPR000109">
    <property type="entry name" value="POT_fam"/>
</dbReference>
<evidence type="ECO:0000256" key="3">
    <source>
        <dbReference type="ARBA" id="ARBA00022448"/>
    </source>
</evidence>
<dbReference type="PANTHER" id="PTHR11654">
    <property type="entry name" value="OLIGOPEPTIDE TRANSPORTER-RELATED"/>
    <property type="match status" value="1"/>
</dbReference>
<dbReference type="FunFam" id="1.20.1250.20:FF:000049">
    <property type="entry name" value="Solute carrier family 15 member 2"/>
    <property type="match status" value="1"/>
</dbReference>
<dbReference type="InterPro" id="IPR036259">
    <property type="entry name" value="MFS_trans_sf"/>
</dbReference>
<feature type="transmembrane region" description="Helical" evidence="11">
    <location>
        <begin position="412"/>
        <end position="431"/>
    </location>
</feature>
<evidence type="ECO:0000313" key="12">
    <source>
        <dbReference type="EMBL" id="CAD5206883.1"/>
    </source>
</evidence>
<dbReference type="SUPFAM" id="SSF103473">
    <property type="entry name" value="MFS general substrate transporter"/>
    <property type="match status" value="1"/>
</dbReference>
<dbReference type="PROSITE" id="PS01023">
    <property type="entry name" value="PTR2_2"/>
    <property type="match status" value="1"/>
</dbReference>
<keyword evidence="4 10" id="KW-0812">Transmembrane</keyword>
<dbReference type="GO" id="GO:0022857">
    <property type="term" value="F:transmembrane transporter activity"/>
    <property type="evidence" value="ECO:0007669"/>
    <property type="project" value="InterPro"/>
</dbReference>
<evidence type="ECO:0000256" key="7">
    <source>
        <dbReference type="ARBA" id="ARBA00022989"/>
    </source>
</evidence>
<proteinExistence type="inferred from homology"/>
<name>A0A811JU95_9BILA</name>
<keyword evidence="5" id="KW-0571">Peptide transport</keyword>
<comment type="similarity">
    <text evidence="2 10">Belongs to the major facilitator superfamily. Proton-dependent oligopeptide transporter (POT/PTR) (TC 2.A.17) family.</text>
</comment>
<keyword evidence="8 11" id="KW-0472">Membrane</keyword>
<feature type="transmembrane region" description="Helical" evidence="11">
    <location>
        <begin position="174"/>
        <end position="195"/>
    </location>
</feature>
<comment type="subcellular location">
    <subcellularLocation>
        <location evidence="1 10">Membrane</location>
        <topology evidence="1 10">Multi-pass membrane protein</topology>
    </subcellularLocation>
</comment>
<evidence type="ECO:0000256" key="4">
    <source>
        <dbReference type="ARBA" id="ARBA00022692"/>
    </source>
</evidence>
<protein>
    <recommendedName>
        <fullName evidence="9">Oligopeptide transporter 1</fullName>
    </recommendedName>
</protein>
<feature type="transmembrane region" description="Helical" evidence="11">
    <location>
        <begin position="145"/>
        <end position="168"/>
    </location>
</feature>
<feature type="transmembrane region" description="Helical" evidence="11">
    <location>
        <begin position="331"/>
        <end position="349"/>
    </location>
</feature>
<feature type="transmembrane region" description="Helical" evidence="11">
    <location>
        <begin position="691"/>
        <end position="714"/>
    </location>
</feature>
<dbReference type="EMBL" id="CAJFDH010000001">
    <property type="protein sequence ID" value="CAD5206883.1"/>
    <property type="molecule type" value="Genomic_DNA"/>
</dbReference>
<evidence type="ECO:0000313" key="13">
    <source>
        <dbReference type="Proteomes" id="UP000614601"/>
    </source>
</evidence>
<dbReference type="CDD" id="cd17347">
    <property type="entry name" value="MFS_SLC15A1_2_like"/>
    <property type="match status" value="1"/>
</dbReference>
<keyword evidence="13" id="KW-1185">Reference proteome</keyword>
<keyword evidence="7 11" id="KW-1133">Transmembrane helix</keyword>
<dbReference type="OrthoDB" id="205993at2759"/>
<keyword evidence="6" id="KW-0653">Protein transport</keyword>
<dbReference type="PROSITE" id="PS01022">
    <property type="entry name" value="PTR2_1"/>
    <property type="match status" value="1"/>
</dbReference>
<dbReference type="GO" id="GO:0015031">
    <property type="term" value="P:protein transport"/>
    <property type="evidence" value="ECO:0007669"/>
    <property type="project" value="UniProtKB-KW"/>
</dbReference>
<reference evidence="12" key="1">
    <citation type="submission" date="2020-09" db="EMBL/GenBank/DDBJ databases">
        <authorList>
            <person name="Kikuchi T."/>
        </authorList>
    </citation>
    <scope>NUCLEOTIDE SEQUENCE</scope>
    <source>
        <strain evidence="12">SH1</strain>
    </source>
</reference>
<evidence type="ECO:0000256" key="6">
    <source>
        <dbReference type="ARBA" id="ARBA00022927"/>
    </source>
</evidence>
<dbReference type="Pfam" id="PF00854">
    <property type="entry name" value="PTR2"/>
    <property type="match status" value="2"/>
</dbReference>
<evidence type="ECO:0000256" key="9">
    <source>
        <dbReference type="ARBA" id="ARBA00078114"/>
    </source>
</evidence>
<comment type="caution">
    <text evidence="12">The sequence shown here is derived from an EMBL/GenBank/DDBJ whole genome shotgun (WGS) entry which is preliminary data.</text>
</comment>
<gene>
    <name evidence="12" type="ORF">BOKJ2_LOCUS1567</name>
</gene>
<dbReference type="Proteomes" id="UP000614601">
    <property type="component" value="Unassembled WGS sequence"/>
</dbReference>
<organism evidence="12 13">
    <name type="scientific">Bursaphelenchus okinawaensis</name>
    <dbReference type="NCBI Taxonomy" id="465554"/>
    <lineage>
        <taxon>Eukaryota</taxon>
        <taxon>Metazoa</taxon>
        <taxon>Ecdysozoa</taxon>
        <taxon>Nematoda</taxon>
        <taxon>Chromadorea</taxon>
        <taxon>Rhabditida</taxon>
        <taxon>Tylenchina</taxon>
        <taxon>Tylenchomorpha</taxon>
        <taxon>Aphelenchoidea</taxon>
        <taxon>Aphelenchoididae</taxon>
        <taxon>Bursaphelenchus</taxon>
    </lineage>
</organism>
<evidence type="ECO:0000256" key="8">
    <source>
        <dbReference type="ARBA" id="ARBA00023136"/>
    </source>
</evidence>
<dbReference type="GO" id="GO:0016020">
    <property type="term" value="C:membrane"/>
    <property type="evidence" value="ECO:0007669"/>
    <property type="project" value="UniProtKB-SubCell"/>
</dbReference>
<feature type="transmembrane region" description="Helical" evidence="11">
    <location>
        <begin position="380"/>
        <end position="400"/>
    </location>
</feature>